<evidence type="ECO:0000256" key="12">
    <source>
        <dbReference type="ARBA" id="ARBA00083797"/>
    </source>
</evidence>
<evidence type="ECO:0000256" key="3">
    <source>
        <dbReference type="ARBA" id="ARBA00022763"/>
    </source>
</evidence>
<dbReference type="GO" id="GO:0000439">
    <property type="term" value="C:transcription factor TFIIH core complex"/>
    <property type="evidence" value="ECO:0007669"/>
    <property type="project" value="InterPro"/>
</dbReference>
<evidence type="ECO:0000256" key="1">
    <source>
        <dbReference type="ARBA" id="ARBA00004123"/>
    </source>
</evidence>
<dbReference type="WBParaSite" id="HNAJ_0000301501-mRNA-1">
    <property type="protein sequence ID" value="HNAJ_0000301501-mRNA-1"/>
    <property type="gene ID" value="HNAJ_0000301501"/>
</dbReference>
<protein>
    <recommendedName>
        <fullName evidence="9">General transcription factor IIH subunit 4</fullName>
    </recommendedName>
    <alternativeName>
        <fullName evidence="12">Basic transcription factor 2 52 kDa subunit</fullName>
    </alternativeName>
    <alternativeName>
        <fullName evidence="10">General transcription factor IIH polypeptide 4</fullName>
    </alternativeName>
    <alternativeName>
        <fullName evidence="11">TFIIH basal transcription factor complex p52 subunit</fullName>
    </alternativeName>
</protein>
<dbReference type="GO" id="GO:0003690">
    <property type="term" value="F:double-stranded DNA binding"/>
    <property type="evidence" value="ECO:0007669"/>
    <property type="project" value="TreeGrafter"/>
</dbReference>
<name>A0A0R3T7H7_RODNA</name>
<dbReference type="PANTHER" id="PTHR13152:SF0">
    <property type="entry name" value="GENERAL TRANSCRIPTION FACTOR IIH SUBUNIT 4"/>
    <property type="match status" value="1"/>
</dbReference>
<feature type="domain" description="Transcription factor Tfb2 C-terminal" evidence="13">
    <location>
        <begin position="14"/>
        <end position="81"/>
    </location>
</feature>
<keyword evidence="3" id="KW-0227">DNA damage</keyword>
<dbReference type="AlphaFoldDB" id="A0A0R3T7H7"/>
<dbReference type="Pfam" id="PF18307">
    <property type="entry name" value="Tfb2_C"/>
    <property type="match status" value="1"/>
</dbReference>
<evidence type="ECO:0000259" key="13">
    <source>
        <dbReference type="Pfam" id="PF18307"/>
    </source>
</evidence>
<evidence type="ECO:0000256" key="7">
    <source>
        <dbReference type="ARBA" id="ARBA00023242"/>
    </source>
</evidence>
<comment type="similarity">
    <text evidence="2">Belongs to the TFB2 family.</text>
</comment>
<keyword evidence="5" id="KW-0804">Transcription</keyword>
<dbReference type="GO" id="GO:0006289">
    <property type="term" value="P:nucleotide-excision repair"/>
    <property type="evidence" value="ECO:0007669"/>
    <property type="project" value="InterPro"/>
</dbReference>
<evidence type="ECO:0000256" key="11">
    <source>
        <dbReference type="ARBA" id="ARBA00078092"/>
    </source>
</evidence>
<dbReference type="InterPro" id="IPR040662">
    <property type="entry name" value="Tfb2_C"/>
</dbReference>
<evidence type="ECO:0000256" key="9">
    <source>
        <dbReference type="ARBA" id="ARBA00070130"/>
    </source>
</evidence>
<evidence type="ECO:0000256" key="5">
    <source>
        <dbReference type="ARBA" id="ARBA00023163"/>
    </source>
</evidence>
<accession>A0A0R3T7H7</accession>
<proteinExistence type="inferred from homology"/>
<sequence length="86" mass="10461">MLRQTPILPPTVVDQIRLWELERERFLAQDGCLYEQFTKNTDFEMVRDYAKSRNYLLWECPERRLMVVSKAGHEDVRAFWKQKRSP</sequence>
<evidence type="ECO:0000256" key="10">
    <source>
        <dbReference type="ARBA" id="ARBA00077679"/>
    </source>
</evidence>
<dbReference type="STRING" id="102285.A0A0R3T7H7"/>
<organism evidence="16">
    <name type="scientific">Rodentolepis nana</name>
    <name type="common">Dwarf tapeworm</name>
    <name type="synonym">Hymenolepis nana</name>
    <dbReference type="NCBI Taxonomy" id="102285"/>
    <lineage>
        <taxon>Eukaryota</taxon>
        <taxon>Metazoa</taxon>
        <taxon>Spiralia</taxon>
        <taxon>Lophotrochozoa</taxon>
        <taxon>Platyhelminthes</taxon>
        <taxon>Cestoda</taxon>
        <taxon>Eucestoda</taxon>
        <taxon>Cyclophyllidea</taxon>
        <taxon>Hymenolepididae</taxon>
        <taxon>Rodentolepis</taxon>
    </lineage>
</organism>
<dbReference type="GO" id="GO:0006366">
    <property type="term" value="P:transcription by RNA polymerase II"/>
    <property type="evidence" value="ECO:0007669"/>
    <property type="project" value="UniProtKB-ARBA"/>
</dbReference>
<keyword evidence="4" id="KW-0805">Transcription regulation</keyword>
<dbReference type="GO" id="GO:0001671">
    <property type="term" value="F:ATPase activator activity"/>
    <property type="evidence" value="ECO:0007669"/>
    <property type="project" value="InterPro"/>
</dbReference>
<evidence type="ECO:0000313" key="16">
    <source>
        <dbReference type="WBParaSite" id="HNAJ_0000301501-mRNA-1"/>
    </source>
</evidence>
<evidence type="ECO:0000313" key="14">
    <source>
        <dbReference type="EMBL" id="VDN98873.1"/>
    </source>
</evidence>
<keyword evidence="6" id="KW-0234">DNA repair</keyword>
<dbReference type="OrthoDB" id="364513at2759"/>
<dbReference type="GO" id="GO:0005675">
    <property type="term" value="C:transcription factor TFIIH holo complex"/>
    <property type="evidence" value="ECO:0007669"/>
    <property type="project" value="TreeGrafter"/>
</dbReference>
<reference evidence="16" key="1">
    <citation type="submission" date="2017-02" db="UniProtKB">
        <authorList>
            <consortium name="WormBaseParasite"/>
        </authorList>
    </citation>
    <scope>IDENTIFICATION</scope>
</reference>
<evidence type="ECO:0000256" key="4">
    <source>
        <dbReference type="ARBA" id="ARBA00023015"/>
    </source>
</evidence>
<keyword evidence="15" id="KW-1185">Reference proteome</keyword>
<comment type="subcellular location">
    <subcellularLocation>
        <location evidence="1">Nucleus</location>
    </subcellularLocation>
</comment>
<dbReference type="InterPro" id="IPR004598">
    <property type="entry name" value="TFIIH_p52/Tfb2"/>
</dbReference>
<evidence type="ECO:0000256" key="2">
    <source>
        <dbReference type="ARBA" id="ARBA00007132"/>
    </source>
</evidence>
<dbReference type="PANTHER" id="PTHR13152">
    <property type="entry name" value="TFIIH, POLYPEPTIDE 4"/>
    <property type="match status" value="1"/>
</dbReference>
<evidence type="ECO:0000313" key="15">
    <source>
        <dbReference type="Proteomes" id="UP000278807"/>
    </source>
</evidence>
<gene>
    <name evidence="14" type="ORF">HNAJ_LOCUS3014</name>
</gene>
<reference evidence="14 15" key="2">
    <citation type="submission" date="2018-11" db="EMBL/GenBank/DDBJ databases">
        <authorList>
            <consortium name="Pathogen Informatics"/>
        </authorList>
    </citation>
    <scope>NUCLEOTIDE SEQUENCE [LARGE SCALE GENOMIC DNA]</scope>
</reference>
<dbReference type="Proteomes" id="UP000278807">
    <property type="component" value="Unassembled WGS sequence"/>
</dbReference>
<dbReference type="Gene3D" id="3.30.70.2610">
    <property type="match status" value="1"/>
</dbReference>
<keyword evidence="7" id="KW-0539">Nucleus</keyword>
<dbReference type="EMBL" id="UZAE01001646">
    <property type="protein sequence ID" value="VDN98873.1"/>
    <property type="molecule type" value="Genomic_DNA"/>
</dbReference>
<evidence type="ECO:0000256" key="8">
    <source>
        <dbReference type="ARBA" id="ARBA00064576"/>
    </source>
</evidence>
<evidence type="ECO:0000256" key="6">
    <source>
        <dbReference type="ARBA" id="ARBA00023204"/>
    </source>
</evidence>
<comment type="subunit">
    <text evidence="8">Component of the 7-subunit TFIIH core complex composed of XPB/ERCC3, XPD/ERCC2, GTF2H1, GTF2H2, GTF2H3, GTF2H4 and GTF2H5, which is active in NER. The core complex associates with the 3-subunit CDK-activating kinase (CAK) module composed of CCNH/cyclin H, CDK7 and MNAT1 to form the 10-subunit holoenzyme (holo-TFIIH) active in transcription. Part of TBP-based Pol II pre-initiation complex (PIC), in which Pol II core assembles with general transcription factors and other specific initiation factors including GTF2E1, GTF2E2, GTF2F1, GTF2F2, TCEA1, ERCC2, ERCC3, GTF2H2, GTF2H3, GTF2H4, GTF2H5, GTF2A1, GTF2A2, GTF2B and TBP; this large multi-subunit PIC complex mediates DNA unwinding and targets Pol II core to the transcription start site where the first phosphodiester bond forms.</text>
</comment>
<dbReference type="FunFam" id="3.30.70.2610:FF:000001">
    <property type="entry name" value="General transcription factor IIH subunit 4"/>
    <property type="match status" value="1"/>
</dbReference>